<feature type="coiled-coil region" evidence="1">
    <location>
        <begin position="293"/>
        <end position="369"/>
    </location>
</feature>
<dbReference type="Pfam" id="PF16531">
    <property type="entry name" value="SAS-6_N"/>
    <property type="match status" value="1"/>
</dbReference>
<feature type="coiled-coil region" evidence="1">
    <location>
        <begin position="134"/>
        <end position="182"/>
    </location>
</feature>
<evidence type="ECO:0000313" key="3">
    <source>
        <dbReference type="EMBL" id="CAH1118326.1"/>
    </source>
</evidence>
<feature type="domain" description="Spindle assembly abnormal protein 6 N-terminal" evidence="2">
    <location>
        <begin position="7"/>
        <end position="125"/>
    </location>
</feature>
<sequence>MSDRKCLYNKNHHLHITHSNGFIEERNLNISINNLIDSLLIKIRDPTEFTFNYTEGINESEYETIRSKQNLDIDFIEFKTTLLDMLQLFQKKEMFLKCEISDDICSLIFYKKSKIKSIIYLSLDLHKTDQKEIFNELIDNLQRIQDSNDTLKKQLANVRKTVAEREKQIQQLTWLKNQLERQFSNELKKVEDFFIAKSRDLEELAQNRIRLTQQRIVKLVEDVNSVKSQTVLKFASNVRLSNTIESLRFEATENAKLMNQLKKENCVLQSVNANHEKNIADLRHILNERDTAVKGLSKRNEELRMDNEKATKVIAQNKANIEELSKDLVQANQMLVNFNSHYDSKIKQVEQLNEALRSKEEILNGQKLKHHKVVQDFDNYKALYNKEIQEKLKHELFLSNSKIEELEKAIRKANKMNTLLTEKVNNMTLNSKGT</sequence>
<dbReference type="EMBL" id="OU896717">
    <property type="protein sequence ID" value="CAH1118326.1"/>
    <property type="molecule type" value="Genomic_DNA"/>
</dbReference>
<dbReference type="OrthoDB" id="49058at2759"/>
<keyword evidence="1" id="KW-0175">Coiled coil</keyword>
<dbReference type="AlphaFoldDB" id="A0A9P0GMV2"/>
<name>A0A9P0GMV2_PHACE</name>
<evidence type="ECO:0000259" key="2">
    <source>
        <dbReference type="Pfam" id="PF16531"/>
    </source>
</evidence>
<reference evidence="3" key="1">
    <citation type="submission" date="2022-01" db="EMBL/GenBank/DDBJ databases">
        <authorList>
            <person name="King R."/>
        </authorList>
    </citation>
    <scope>NUCLEOTIDE SEQUENCE</scope>
</reference>
<accession>A0A9P0GMV2</accession>
<evidence type="ECO:0000313" key="4">
    <source>
        <dbReference type="Proteomes" id="UP001153737"/>
    </source>
</evidence>
<reference evidence="3" key="2">
    <citation type="submission" date="2022-10" db="EMBL/GenBank/DDBJ databases">
        <authorList>
            <consortium name="ENA_rothamsted_submissions"/>
            <consortium name="culmorum"/>
            <person name="King R."/>
        </authorList>
    </citation>
    <scope>NUCLEOTIDE SEQUENCE</scope>
</reference>
<dbReference type="InterPro" id="IPR038558">
    <property type="entry name" value="SAS-6_N_sf"/>
</dbReference>
<dbReference type="Gene3D" id="2.170.210.20">
    <property type="entry name" value="Spindle assembly abnormal protein 6, N-terminal domain"/>
    <property type="match status" value="1"/>
</dbReference>
<proteinExistence type="predicted"/>
<organism evidence="3 4">
    <name type="scientific">Phaedon cochleariae</name>
    <name type="common">Mustard beetle</name>
    <dbReference type="NCBI Taxonomy" id="80249"/>
    <lineage>
        <taxon>Eukaryota</taxon>
        <taxon>Metazoa</taxon>
        <taxon>Ecdysozoa</taxon>
        <taxon>Arthropoda</taxon>
        <taxon>Hexapoda</taxon>
        <taxon>Insecta</taxon>
        <taxon>Pterygota</taxon>
        <taxon>Neoptera</taxon>
        <taxon>Endopterygota</taxon>
        <taxon>Coleoptera</taxon>
        <taxon>Polyphaga</taxon>
        <taxon>Cucujiformia</taxon>
        <taxon>Chrysomeloidea</taxon>
        <taxon>Chrysomelidae</taxon>
        <taxon>Chrysomelinae</taxon>
        <taxon>Chrysomelini</taxon>
        <taxon>Phaedon</taxon>
    </lineage>
</organism>
<keyword evidence="4" id="KW-1185">Reference proteome</keyword>
<gene>
    <name evidence="3" type="ORF">PHAECO_LOCUS2176</name>
</gene>
<dbReference type="InterPro" id="IPR032396">
    <property type="entry name" value="SAS-6_N"/>
</dbReference>
<evidence type="ECO:0000256" key="1">
    <source>
        <dbReference type="SAM" id="Coils"/>
    </source>
</evidence>
<protein>
    <recommendedName>
        <fullName evidence="2">Spindle assembly abnormal protein 6 N-terminal domain-containing protein</fullName>
    </recommendedName>
</protein>
<dbReference type="Proteomes" id="UP001153737">
    <property type="component" value="Chromosome 11"/>
</dbReference>